<keyword evidence="4 7" id="KW-0812">Transmembrane</keyword>
<dbReference type="InterPro" id="IPR036942">
    <property type="entry name" value="Beta-barrel_TonB_sf"/>
</dbReference>
<dbReference type="Pfam" id="PF07715">
    <property type="entry name" value="Plug"/>
    <property type="match status" value="1"/>
</dbReference>
<feature type="chain" id="PRO_5002125213" evidence="8">
    <location>
        <begin position="20"/>
        <end position="1053"/>
    </location>
</feature>
<dbReference type="Gene3D" id="2.170.130.10">
    <property type="entry name" value="TonB-dependent receptor, plug domain"/>
    <property type="match status" value="1"/>
</dbReference>
<proteinExistence type="inferred from homology"/>
<gene>
    <name evidence="10" type="ORF">DI53_0595</name>
</gene>
<feature type="signal peptide" evidence="8">
    <location>
        <begin position="1"/>
        <end position="19"/>
    </location>
</feature>
<keyword evidence="2 7" id="KW-0813">Transport</keyword>
<dbReference type="Gene3D" id="2.40.170.20">
    <property type="entry name" value="TonB-dependent receptor, beta-barrel domain"/>
    <property type="match status" value="1"/>
</dbReference>
<evidence type="ECO:0000256" key="4">
    <source>
        <dbReference type="ARBA" id="ARBA00022692"/>
    </source>
</evidence>
<dbReference type="Proteomes" id="UP000031802">
    <property type="component" value="Unassembled WGS sequence"/>
</dbReference>
<dbReference type="InterPro" id="IPR023997">
    <property type="entry name" value="TonB-dep_OMP_SusC/RagA_CS"/>
</dbReference>
<keyword evidence="3 7" id="KW-1134">Transmembrane beta strand</keyword>
<dbReference type="InterPro" id="IPR039426">
    <property type="entry name" value="TonB-dep_rcpt-like"/>
</dbReference>
<evidence type="ECO:0000256" key="3">
    <source>
        <dbReference type="ARBA" id="ARBA00022452"/>
    </source>
</evidence>
<dbReference type="OrthoDB" id="9768177at2"/>
<dbReference type="NCBIfam" id="TIGR04056">
    <property type="entry name" value="OMP_RagA_SusC"/>
    <property type="match status" value="1"/>
</dbReference>
<accession>A0A0B8T5C0</accession>
<feature type="domain" description="TonB-dependent receptor plug" evidence="9">
    <location>
        <begin position="117"/>
        <end position="249"/>
    </location>
</feature>
<evidence type="ECO:0000259" key="9">
    <source>
        <dbReference type="Pfam" id="PF07715"/>
    </source>
</evidence>
<evidence type="ECO:0000313" key="10">
    <source>
        <dbReference type="EMBL" id="KGE15673.1"/>
    </source>
</evidence>
<comment type="similarity">
    <text evidence="7">Belongs to the TonB-dependent receptor family.</text>
</comment>
<dbReference type="Pfam" id="PF13715">
    <property type="entry name" value="CarbopepD_reg_2"/>
    <property type="match status" value="1"/>
</dbReference>
<evidence type="ECO:0000313" key="11">
    <source>
        <dbReference type="Proteomes" id="UP000031802"/>
    </source>
</evidence>
<evidence type="ECO:0000256" key="2">
    <source>
        <dbReference type="ARBA" id="ARBA00022448"/>
    </source>
</evidence>
<evidence type="ECO:0000256" key="7">
    <source>
        <dbReference type="PROSITE-ProRule" id="PRU01360"/>
    </source>
</evidence>
<dbReference type="EMBL" id="JJMU01000009">
    <property type="protein sequence ID" value="KGE15673.1"/>
    <property type="molecule type" value="Genomic_DNA"/>
</dbReference>
<dbReference type="PROSITE" id="PS52016">
    <property type="entry name" value="TONB_DEPENDENT_REC_3"/>
    <property type="match status" value="1"/>
</dbReference>
<evidence type="ECO:0000256" key="8">
    <source>
        <dbReference type="SAM" id="SignalP"/>
    </source>
</evidence>
<dbReference type="SUPFAM" id="SSF56935">
    <property type="entry name" value="Porins"/>
    <property type="match status" value="1"/>
</dbReference>
<dbReference type="InterPro" id="IPR037066">
    <property type="entry name" value="Plug_dom_sf"/>
</dbReference>
<dbReference type="eggNOG" id="COG4771">
    <property type="taxonomic scope" value="Bacteria"/>
</dbReference>
<comment type="subcellular location">
    <subcellularLocation>
        <location evidence="1 7">Cell outer membrane</location>
        <topology evidence="1 7">Multi-pass membrane protein</topology>
    </subcellularLocation>
</comment>
<sequence>MKKYIVTMLTAIITLVAYGQQVEVSGFVQDAENRTGIANVSIQSTKLKRGVGATDKRGYFKVSVSADDQLLFNSIGYNPVTENLAGKKVLIFNVYLSKKQNAIEEVVVQGYMARKQETMTGSSVRIDGSQLQDNPVSNVMQMLQGKVAGMNVQLNTGQPGARTSVMIRGLSNISQSGAGMDGFLTPTSPLYIVDGIQVDDNTDFAYGFNTGGVGISPISMIPPEDIENVDILKDAAATALYGSRGAYGVIIITTKRGQSKVPIIQYTTNQFLSVPPRLRATIGGMDERYARINQIMTYNNGDVWGARDLVYNNPILSDSLNPYYNNATNWQDVFYQPRYNQTHNINASGGDVTYNYKINGAYYNERGIIQNTGFSRYTLNMNAEYRPTQRFRVMSTMSGNFGSQKTGSGNSVTQGGVASASSASSLLPSPSASFVSPDIISSLAGRNDNRTNDLRTTLDMDFEVLKGLRASNQFSFNYISTRTDNFTPGIANNNNPVSYNYDSQRNVLYNLTRLNYLKEFGTHLFSTYVFSELKSTDFQAKAQQKFGYPNDQLEGPFGFNAGSALGGILNNMAELREAGFAGTASINLFSSRYIFDATYRWDRSSVVGSDIPWRRNPSLALRWNLDKEPWLTERFDWLDFLSLRGSWGKTIVPTGTIFDANGRYTYAGYFNNNQTIGFDWERMPNTRLIPSTTTQLSGAMEFGLFGNRVTTTQELYYRQVDNMLWEKPLADHNGFSKLNTNEVSMVNYGYEFNLMVRPLGQDSELYWDISLNGAWNEDVLTMLPDNNREFLLRDPQYGFHTLYRLGRNSMSHVLFNYRGTFATDADVPINPANGEALKLVSDGQTYYFKAGDPFWTDVNGDYIIDDRDAVVVGNSQPKLIGGFSTSLRYKGFTLNTQLSYTYRRDIINAALANQMSSYSSPLFGEDAGRKNAALLPLDQYLFWGQNGDVADFPNPFDYQRFGAIRPYRANQTLFMEDGSYLKINYITVGYNFPREKTQRYGITSMRVYLTANNVATFSRYSGPNPELVTSTGYDRTDGYPTARSYTCGVSVQF</sequence>
<reference evidence="10 11" key="2">
    <citation type="journal article" date="2015" name="PLoS ONE">
        <title>Whole-Genome Optical Mapping and Finished Genome Sequence of Sphingobacterium deserti sp. nov., a New Species Isolated from the Western Desert of China.</title>
        <authorList>
            <person name="Teng C."/>
            <person name="Zhou Z."/>
            <person name="Molnar I."/>
            <person name="Li X."/>
            <person name="Tang R."/>
            <person name="Chen M."/>
            <person name="Wang L."/>
            <person name="Su S."/>
            <person name="Zhang W."/>
            <person name="Lin M."/>
        </authorList>
    </citation>
    <scope>NUCLEOTIDE SEQUENCE [LARGE SCALE GENOMIC DNA]</scope>
    <source>
        <strain evidence="11">ACCC05744</strain>
    </source>
</reference>
<evidence type="ECO:0000256" key="6">
    <source>
        <dbReference type="ARBA" id="ARBA00023237"/>
    </source>
</evidence>
<dbReference type="NCBIfam" id="TIGR04057">
    <property type="entry name" value="SusC_RagA_signa"/>
    <property type="match status" value="1"/>
</dbReference>
<dbReference type="InterPro" id="IPR012910">
    <property type="entry name" value="Plug_dom"/>
</dbReference>
<keyword evidence="11" id="KW-1185">Reference proteome</keyword>
<keyword evidence="10" id="KW-0675">Receptor</keyword>
<evidence type="ECO:0000256" key="5">
    <source>
        <dbReference type="ARBA" id="ARBA00023136"/>
    </source>
</evidence>
<reference evidence="11" key="1">
    <citation type="submission" date="2014-04" db="EMBL/GenBank/DDBJ databases">
        <title>Whole-Genome optical mapping and complete genome sequence of Sphingobacterium deserti sp. nov., a new spaces isolated from desert in the west of China.</title>
        <authorList>
            <person name="Teng C."/>
            <person name="Zhou Z."/>
            <person name="Li X."/>
            <person name="Chen M."/>
            <person name="Lin M."/>
            <person name="Wang L."/>
            <person name="Su S."/>
            <person name="Zhang C."/>
            <person name="Zhang W."/>
        </authorList>
    </citation>
    <scope>NUCLEOTIDE SEQUENCE [LARGE SCALE GENOMIC DNA]</scope>
    <source>
        <strain evidence="11">ACCC05744</strain>
    </source>
</reference>
<dbReference type="InterPro" id="IPR008969">
    <property type="entry name" value="CarboxyPept-like_regulatory"/>
</dbReference>
<dbReference type="AlphaFoldDB" id="A0A0B8T5C0"/>
<comment type="caution">
    <text evidence="10">The sequence shown here is derived from an EMBL/GenBank/DDBJ whole genome shotgun (WGS) entry which is preliminary data.</text>
</comment>
<dbReference type="InterPro" id="IPR023996">
    <property type="entry name" value="TonB-dep_OMP_SusC/RagA"/>
</dbReference>
<dbReference type="SUPFAM" id="SSF49464">
    <property type="entry name" value="Carboxypeptidase regulatory domain-like"/>
    <property type="match status" value="1"/>
</dbReference>
<dbReference type="STRING" id="1229276.DI53_0595"/>
<name>A0A0B8T5C0_9SPHI</name>
<protein>
    <submittedName>
        <fullName evidence="10">TonB-dependent receptor plug</fullName>
    </submittedName>
</protein>
<keyword evidence="8" id="KW-0732">Signal</keyword>
<dbReference type="RefSeq" id="WP_052071998.1">
    <property type="nucleotide sequence ID" value="NZ_JJMU01000009.1"/>
</dbReference>
<evidence type="ECO:0000256" key="1">
    <source>
        <dbReference type="ARBA" id="ARBA00004571"/>
    </source>
</evidence>
<dbReference type="PATRIC" id="fig|1229276.3.peg.619"/>
<keyword evidence="5 7" id="KW-0472">Membrane</keyword>
<keyword evidence="6 7" id="KW-0998">Cell outer membrane</keyword>
<organism evidence="10 11">
    <name type="scientific">Sphingobacterium deserti</name>
    <dbReference type="NCBI Taxonomy" id="1229276"/>
    <lineage>
        <taxon>Bacteria</taxon>
        <taxon>Pseudomonadati</taxon>
        <taxon>Bacteroidota</taxon>
        <taxon>Sphingobacteriia</taxon>
        <taxon>Sphingobacteriales</taxon>
        <taxon>Sphingobacteriaceae</taxon>
        <taxon>Sphingobacterium</taxon>
    </lineage>
</organism>
<dbReference type="GO" id="GO:0009279">
    <property type="term" value="C:cell outer membrane"/>
    <property type="evidence" value="ECO:0007669"/>
    <property type="project" value="UniProtKB-SubCell"/>
</dbReference>